<evidence type="ECO:0000256" key="1">
    <source>
        <dbReference type="SAM" id="Phobius"/>
    </source>
</evidence>
<reference evidence="3" key="1">
    <citation type="journal article" date="2014" name="Proc. Natl. Acad. Sci. U.S.A.">
        <title>Extensive sampling of basidiomycete genomes demonstrates inadequacy of the white-rot/brown-rot paradigm for wood decay fungi.</title>
        <authorList>
            <person name="Riley R."/>
            <person name="Salamov A.A."/>
            <person name="Brown D.W."/>
            <person name="Nagy L.G."/>
            <person name="Floudas D."/>
            <person name="Held B.W."/>
            <person name="Levasseur A."/>
            <person name="Lombard V."/>
            <person name="Morin E."/>
            <person name="Otillar R."/>
            <person name="Lindquist E.A."/>
            <person name="Sun H."/>
            <person name="LaButti K.M."/>
            <person name="Schmutz J."/>
            <person name="Jabbour D."/>
            <person name="Luo H."/>
            <person name="Baker S.E."/>
            <person name="Pisabarro A.G."/>
            <person name="Walton J.D."/>
            <person name="Blanchette R.A."/>
            <person name="Henrissat B."/>
            <person name="Martin F."/>
            <person name="Cullen D."/>
            <person name="Hibbett D.S."/>
            <person name="Grigoriev I.V."/>
        </authorList>
    </citation>
    <scope>NUCLEOTIDE SEQUENCE [LARGE SCALE GENOMIC DNA]</scope>
    <source>
        <strain evidence="3">FD-172 SS1</strain>
    </source>
</reference>
<accession>A0A067NAG1</accession>
<evidence type="ECO:0000313" key="2">
    <source>
        <dbReference type="EMBL" id="KDQ21122.1"/>
    </source>
</evidence>
<protein>
    <submittedName>
        <fullName evidence="2">Uncharacterized protein</fullName>
    </submittedName>
</protein>
<dbReference type="EMBL" id="KL198017">
    <property type="protein sequence ID" value="KDQ21122.1"/>
    <property type="molecule type" value="Genomic_DNA"/>
</dbReference>
<dbReference type="Proteomes" id="UP000027195">
    <property type="component" value="Unassembled WGS sequence"/>
</dbReference>
<feature type="transmembrane region" description="Helical" evidence="1">
    <location>
        <begin position="89"/>
        <end position="111"/>
    </location>
</feature>
<dbReference type="InParanoid" id="A0A067NAG1"/>
<dbReference type="HOGENOM" id="CLU_863437_0_0_1"/>
<keyword evidence="1" id="KW-0472">Membrane</keyword>
<feature type="transmembrane region" description="Helical" evidence="1">
    <location>
        <begin position="148"/>
        <end position="166"/>
    </location>
</feature>
<keyword evidence="1" id="KW-0812">Transmembrane</keyword>
<feature type="transmembrane region" description="Helical" evidence="1">
    <location>
        <begin position="12"/>
        <end position="35"/>
    </location>
</feature>
<keyword evidence="3" id="KW-1185">Reference proteome</keyword>
<evidence type="ECO:0000313" key="3">
    <source>
        <dbReference type="Proteomes" id="UP000027195"/>
    </source>
</evidence>
<sequence length="277" mass="30713">MSCLSLRSSTLALSFLGAVANLYSFLTLLSLWAFLRSDVESEWEGSDVWRIDAARALGALTSVYLATGAIACSIGFIGALKRIPTHVRLFLHYSTADLFFSALLTLFFAFASVRPTLRGIVCEELSRQPDILRGLSETGLSVENCESWFERAVFAVVGVLAIFFIVRLQFTLTVSSFHTELVNASAQEEAPQRIYLLPSRTRSSHKRGDSLVYAPMDRLSVQDAQSMHATEAYVSLTRPVTPPSHHRRDGSITLPVHPGEGLLDYYHDEKSSRSHIV</sequence>
<dbReference type="AlphaFoldDB" id="A0A067NAG1"/>
<organism evidence="2 3">
    <name type="scientific">Botryobasidium botryosum (strain FD-172 SS1)</name>
    <dbReference type="NCBI Taxonomy" id="930990"/>
    <lineage>
        <taxon>Eukaryota</taxon>
        <taxon>Fungi</taxon>
        <taxon>Dikarya</taxon>
        <taxon>Basidiomycota</taxon>
        <taxon>Agaricomycotina</taxon>
        <taxon>Agaricomycetes</taxon>
        <taxon>Cantharellales</taxon>
        <taxon>Botryobasidiaceae</taxon>
        <taxon>Botryobasidium</taxon>
    </lineage>
</organism>
<feature type="transmembrane region" description="Helical" evidence="1">
    <location>
        <begin position="55"/>
        <end position="77"/>
    </location>
</feature>
<dbReference type="OrthoDB" id="2355659at2759"/>
<keyword evidence="1" id="KW-1133">Transmembrane helix</keyword>
<gene>
    <name evidence="2" type="ORF">BOTBODRAFT_27120</name>
</gene>
<proteinExistence type="predicted"/>
<name>A0A067NAG1_BOTB1</name>